<sequence>MHPTHRNHRTLHPADPLRHVRRTSRLMVWACWALILLLPAALVGYWAVAGGEQLASHANLPASAIGAPLQPWQRLVGAGVMGLPLALLLVGLWQAKRCFEQFAQGQVFTEQATDLLRRFAGWVAAAALAAIVASAATSVLLTLHNPPGMRHLALGIGSNTCSPSFSPAWCGSWPRSSARGRRWPRKTRASSDGHRGSTRRHARAAQGQVQRPGRVRRHHRSQHVPAQAGQGQGRALRDAGEDLRVPAVPARRAAGLPARGRFAVSLARPR</sequence>
<dbReference type="AlphaFoldDB" id="A0A9X4NTC6"/>
<feature type="compositionally biased region" description="Basic residues" evidence="1">
    <location>
        <begin position="178"/>
        <end position="188"/>
    </location>
</feature>
<gene>
    <name evidence="3" type="ORF">H010_13576</name>
</gene>
<protein>
    <submittedName>
        <fullName evidence="3">Uncharacterized protein</fullName>
    </submittedName>
</protein>
<keyword evidence="4" id="KW-1185">Reference proteome</keyword>
<name>A0A9X4NTC6_9BURK</name>
<evidence type="ECO:0000256" key="1">
    <source>
        <dbReference type="SAM" id="MobiDB-lite"/>
    </source>
</evidence>
<feature type="transmembrane region" description="Helical" evidence="2">
    <location>
        <begin position="119"/>
        <end position="143"/>
    </location>
</feature>
<feature type="transmembrane region" description="Helical" evidence="2">
    <location>
        <begin position="75"/>
        <end position="93"/>
    </location>
</feature>
<dbReference type="EMBL" id="AOGK01000011">
    <property type="protein sequence ID" value="MDG5976289.1"/>
    <property type="molecule type" value="Genomic_DNA"/>
</dbReference>
<feature type="transmembrane region" description="Helical" evidence="2">
    <location>
        <begin position="26"/>
        <end position="48"/>
    </location>
</feature>
<feature type="region of interest" description="Disordered" evidence="1">
    <location>
        <begin position="173"/>
        <end position="237"/>
    </location>
</feature>
<keyword evidence="2" id="KW-0812">Transmembrane</keyword>
<organism evidence="3 4">
    <name type="scientific">Hydrogenophaga taeniospiralis CCUG 15921</name>
    <dbReference type="NCBI Taxonomy" id="1281780"/>
    <lineage>
        <taxon>Bacteria</taxon>
        <taxon>Pseudomonadati</taxon>
        <taxon>Pseudomonadota</taxon>
        <taxon>Betaproteobacteria</taxon>
        <taxon>Burkholderiales</taxon>
        <taxon>Comamonadaceae</taxon>
        <taxon>Hydrogenophaga</taxon>
    </lineage>
</organism>
<evidence type="ECO:0000313" key="3">
    <source>
        <dbReference type="EMBL" id="MDG5976289.1"/>
    </source>
</evidence>
<feature type="compositionally biased region" description="Basic residues" evidence="1">
    <location>
        <begin position="213"/>
        <end position="222"/>
    </location>
</feature>
<keyword evidence="2" id="KW-0472">Membrane</keyword>
<comment type="caution">
    <text evidence="3">The sequence shown here is derived from an EMBL/GenBank/DDBJ whole genome shotgun (WGS) entry which is preliminary data.</text>
</comment>
<keyword evidence="2" id="KW-1133">Transmembrane helix</keyword>
<proteinExistence type="predicted"/>
<evidence type="ECO:0000313" key="4">
    <source>
        <dbReference type="Proteomes" id="UP001152876"/>
    </source>
</evidence>
<evidence type="ECO:0000256" key="2">
    <source>
        <dbReference type="SAM" id="Phobius"/>
    </source>
</evidence>
<dbReference type="Proteomes" id="UP001152876">
    <property type="component" value="Unassembled WGS sequence"/>
</dbReference>
<reference evidence="3" key="1">
    <citation type="submission" date="2013-01" db="EMBL/GenBank/DDBJ databases">
        <title>Genome draft of Hydrogenophaga taeniospiralis 2K1.</title>
        <authorList>
            <person name="Gomila M."/>
            <person name="Lalucat J."/>
        </authorList>
    </citation>
    <scope>NUCLEOTIDE SEQUENCE</scope>
    <source>
        <strain evidence="3">CCUG 15921</strain>
    </source>
</reference>
<accession>A0A9X4NTC6</accession>